<protein>
    <submittedName>
        <fullName evidence="5">Uncharacterized protein LOC114328664</fullName>
    </submittedName>
</protein>
<dbReference type="InParanoid" id="A0A6P7FEW3"/>
<dbReference type="RefSeq" id="XP_050509868.1">
    <property type="nucleotide sequence ID" value="XM_050653911.1"/>
</dbReference>
<feature type="transmembrane region" description="Helical" evidence="1">
    <location>
        <begin position="264"/>
        <end position="288"/>
    </location>
</feature>
<keyword evidence="4" id="KW-1185">Reference proteome</keyword>
<evidence type="ECO:0000256" key="2">
    <source>
        <dbReference type="SAM" id="SignalP"/>
    </source>
</evidence>
<dbReference type="KEGG" id="dvv:114328664"/>
<organism evidence="5">
    <name type="scientific">Diabrotica virgifera virgifera</name>
    <name type="common">western corn rootworm</name>
    <dbReference type="NCBI Taxonomy" id="50390"/>
    <lineage>
        <taxon>Eukaryota</taxon>
        <taxon>Metazoa</taxon>
        <taxon>Ecdysozoa</taxon>
        <taxon>Arthropoda</taxon>
        <taxon>Hexapoda</taxon>
        <taxon>Insecta</taxon>
        <taxon>Pterygota</taxon>
        <taxon>Neoptera</taxon>
        <taxon>Endopterygota</taxon>
        <taxon>Coleoptera</taxon>
        <taxon>Polyphaga</taxon>
        <taxon>Cucujiformia</taxon>
        <taxon>Chrysomeloidea</taxon>
        <taxon>Chrysomelidae</taxon>
        <taxon>Galerucinae</taxon>
        <taxon>Diabroticina</taxon>
        <taxon>Diabroticites</taxon>
        <taxon>Diabrotica</taxon>
    </lineage>
</organism>
<evidence type="ECO:0000256" key="1">
    <source>
        <dbReference type="SAM" id="Phobius"/>
    </source>
</evidence>
<dbReference type="AlphaFoldDB" id="A0A6P7FEW3"/>
<dbReference type="Proteomes" id="UP001652700">
    <property type="component" value="Unplaced"/>
</dbReference>
<reference evidence="3" key="2">
    <citation type="submission" date="2025-05" db="UniProtKB">
        <authorList>
            <consortium name="EnsemblMetazoa"/>
        </authorList>
    </citation>
    <scope>IDENTIFICATION</scope>
</reference>
<keyword evidence="1" id="KW-0812">Transmembrane</keyword>
<keyword evidence="1" id="KW-1133">Transmembrane helix</keyword>
<dbReference type="GeneID" id="114328664"/>
<feature type="signal peptide" evidence="2">
    <location>
        <begin position="1"/>
        <end position="18"/>
    </location>
</feature>
<gene>
    <name evidence="5" type="primary">LOC114328664</name>
</gene>
<evidence type="ECO:0000313" key="3">
    <source>
        <dbReference type="EnsemblMetazoa" id="XP_050509868.1"/>
    </source>
</evidence>
<evidence type="ECO:0000313" key="4">
    <source>
        <dbReference type="Proteomes" id="UP001652700"/>
    </source>
</evidence>
<accession>A0A6P7FEW3</accession>
<name>A0A6P7FEW3_DIAVI</name>
<dbReference type="EnsemblMetazoa" id="XM_050653911.1">
    <property type="protein sequence ID" value="XP_050509868.1"/>
    <property type="gene ID" value="LOC114328664"/>
</dbReference>
<keyword evidence="2" id="KW-0732">Signal</keyword>
<evidence type="ECO:0000313" key="5">
    <source>
        <dbReference type="RefSeq" id="XP_028133382.1"/>
    </source>
</evidence>
<proteinExistence type="predicted"/>
<feature type="chain" id="PRO_5028051491" evidence="2">
    <location>
        <begin position="19"/>
        <end position="340"/>
    </location>
</feature>
<dbReference type="RefSeq" id="XP_028133382.1">
    <property type="nucleotide sequence ID" value="XM_028277581.1"/>
</dbReference>
<keyword evidence="1" id="KW-0472">Membrane</keyword>
<reference evidence="5" key="1">
    <citation type="submission" date="2025-04" db="UniProtKB">
        <authorList>
            <consortium name="RefSeq"/>
        </authorList>
    </citation>
    <scope>IDENTIFICATION</scope>
    <source>
        <tissue evidence="5">Whole insect</tissue>
    </source>
</reference>
<sequence length="340" mass="39507">MKTVLYLSCLISLVFVHSEVINPQSKNYTIIDYASSYSIPVWYVYSSKVSFTSSILYQKGQKQHEDMIYCTKFNTSQLCSCLKTYLGNPDTAHFRKPVQDKQVAVVDMAQSVIRLNSGTVCNYHKGKCQDPKINSSVGVCWEYKKHKIHTQRYMVEEYNINSNTFLVFDYEGTRTTLQLLYFNKNSSLIWCTNRLDMVVFKGSYEDFENYSIANTSRRNFKCFPKKLVSNDRNTESKSENNNIDTGTMYERINSQKFQQLSESFWVIKFVCVPVIVALILLHMILSCLQFKTLNELKNGNNVKQAKISENSNRKVNKNQTNTKEAYYESVDYDAINRTKK</sequence>